<feature type="region of interest" description="Disordered" evidence="1">
    <location>
        <begin position="78"/>
        <end position="115"/>
    </location>
</feature>
<proteinExistence type="predicted"/>
<evidence type="ECO:0008006" key="4">
    <source>
        <dbReference type="Google" id="ProtNLM"/>
    </source>
</evidence>
<sequence>MEFRMKFQTVGRAIEPCIEAVLKPLEIEEAPDQHPFYAKSGGALSLRRRRFLGPPTDFIHSLVFFPLRGGRKFDITRFRTPRPGKRRGIRESRAAPLARAADKWRDTRGHADTSITASRTAIPAGILRSHCSEKARGGAGGGRAGPRGCNSFSIGRAWGAARATRPGFFARDLSPSRVARVRHFLRMDFWPSQAFPVRMPKRVLWVCVSRLCFARLKGRLPDRARLFSKSSRDVTCTEVLINGELLKSIAEEIAVLRRNMENSKRDEREQLKGRPVTVVTEENVRKIEKLVLADRKIKLWHIAEELQISKERVGEIIHEHMNMRKISARWVPKMLTPFDKQRRLQTSKDFLELVGDNIDEICDRIVTVDKPGFVNTIRNLNRRPYNGRKKEKGRRNSSRTEATWEVIARSAVLQDNASVHTARVSRQALKDTGFSEIDYPPYSPDLAPSDYFLFPI</sequence>
<feature type="compositionally biased region" description="Basic and acidic residues" evidence="1">
    <location>
        <begin position="100"/>
        <end position="111"/>
    </location>
</feature>
<dbReference type="InterPro" id="IPR052709">
    <property type="entry name" value="Transposase-MT_Hybrid"/>
</dbReference>
<name>A0A4C1TBQ7_EUMVA</name>
<dbReference type="AlphaFoldDB" id="A0A4C1TBQ7"/>
<dbReference type="EMBL" id="BGZK01000048">
    <property type="protein sequence ID" value="GBP11963.1"/>
    <property type="molecule type" value="Genomic_DNA"/>
</dbReference>
<evidence type="ECO:0000313" key="3">
    <source>
        <dbReference type="Proteomes" id="UP000299102"/>
    </source>
</evidence>
<protein>
    <recommendedName>
        <fullName evidence="4">Histone-lysine N-methyltransferase SETMAR</fullName>
    </recommendedName>
</protein>
<evidence type="ECO:0000256" key="1">
    <source>
        <dbReference type="SAM" id="MobiDB-lite"/>
    </source>
</evidence>
<dbReference type="GO" id="GO:0003676">
    <property type="term" value="F:nucleic acid binding"/>
    <property type="evidence" value="ECO:0007669"/>
    <property type="project" value="InterPro"/>
</dbReference>
<reference evidence="2 3" key="1">
    <citation type="journal article" date="2019" name="Commun. Biol.">
        <title>The bagworm genome reveals a unique fibroin gene that provides high tensile strength.</title>
        <authorList>
            <person name="Kono N."/>
            <person name="Nakamura H."/>
            <person name="Ohtoshi R."/>
            <person name="Tomita M."/>
            <person name="Numata K."/>
            <person name="Arakawa K."/>
        </authorList>
    </citation>
    <scope>NUCLEOTIDE SEQUENCE [LARGE SCALE GENOMIC DNA]</scope>
</reference>
<feature type="compositionally biased region" description="Basic residues" evidence="1">
    <location>
        <begin position="79"/>
        <end position="88"/>
    </location>
</feature>
<evidence type="ECO:0000313" key="2">
    <source>
        <dbReference type="EMBL" id="GBP11963.1"/>
    </source>
</evidence>
<organism evidence="2 3">
    <name type="scientific">Eumeta variegata</name>
    <name type="common">Bagworm moth</name>
    <name type="synonym">Eumeta japonica</name>
    <dbReference type="NCBI Taxonomy" id="151549"/>
    <lineage>
        <taxon>Eukaryota</taxon>
        <taxon>Metazoa</taxon>
        <taxon>Ecdysozoa</taxon>
        <taxon>Arthropoda</taxon>
        <taxon>Hexapoda</taxon>
        <taxon>Insecta</taxon>
        <taxon>Pterygota</taxon>
        <taxon>Neoptera</taxon>
        <taxon>Endopterygota</taxon>
        <taxon>Lepidoptera</taxon>
        <taxon>Glossata</taxon>
        <taxon>Ditrysia</taxon>
        <taxon>Tineoidea</taxon>
        <taxon>Psychidae</taxon>
        <taxon>Oiketicinae</taxon>
        <taxon>Eumeta</taxon>
    </lineage>
</organism>
<keyword evidence="3" id="KW-1185">Reference proteome</keyword>
<dbReference type="InterPro" id="IPR036397">
    <property type="entry name" value="RNaseH_sf"/>
</dbReference>
<gene>
    <name evidence="2" type="ORF">EVAR_74579_1</name>
</gene>
<dbReference type="Gene3D" id="3.30.420.10">
    <property type="entry name" value="Ribonuclease H-like superfamily/Ribonuclease H"/>
    <property type="match status" value="1"/>
</dbReference>
<comment type="caution">
    <text evidence="2">The sequence shown here is derived from an EMBL/GenBank/DDBJ whole genome shotgun (WGS) entry which is preliminary data.</text>
</comment>
<dbReference type="PANTHER" id="PTHR46060:SF1">
    <property type="entry name" value="MARINER MOS1 TRANSPOSASE-LIKE PROTEIN"/>
    <property type="match status" value="1"/>
</dbReference>
<dbReference type="Proteomes" id="UP000299102">
    <property type="component" value="Unassembled WGS sequence"/>
</dbReference>
<dbReference type="OrthoDB" id="10017160at2759"/>
<dbReference type="PANTHER" id="PTHR46060">
    <property type="entry name" value="MARINER MOS1 TRANSPOSASE-LIKE PROTEIN"/>
    <property type="match status" value="1"/>
</dbReference>
<accession>A0A4C1TBQ7</accession>